<gene>
    <name evidence="1" type="ORF">LITE_LOCUS15664</name>
</gene>
<dbReference type="EMBL" id="CAMGYJ010000005">
    <property type="protein sequence ID" value="CAI0412733.1"/>
    <property type="molecule type" value="Genomic_DNA"/>
</dbReference>
<evidence type="ECO:0000313" key="1">
    <source>
        <dbReference type="EMBL" id="CAI0412733.1"/>
    </source>
</evidence>
<protein>
    <submittedName>
        <fullName evidence="1">Uncharacterized protein</fullName>
    </submittedName>
</protein>
<proteinExistence type="predicted"/>
<comment type="caution">
    <text evidence="1">The sequence shown here is derived from an EMBL/GenBank/DDBJ whole genome shotgun (WGS) entry which is preliminary data.</text>
</comment>
<organism evidence="1 2">
    <name type="scientific">Linum tenue</name>
    <dbReference type="NCBI Taxonomy" id="586396"/>
    <lineage>
        <taxon>Eukaryota</taxon>
        <taxon>Viridiplantae</taxon>
        <taxon>Streptophyta</taxon>
        <taxon>Embryophyta</taxon>
        <taxon>Tracheophyta</taxon>
        <taxon>Spermatophyta</taxon>
        <taxon>Magnoliopsida</taxon>
        <taxon>eudicotyledons</taxon>
        <taxon>Gunneridae</taxon>
        <taxon>Pentapetalae</taxon>
        <taxon>rosids</taxon>
        <taxon>fabids</taxon>
        <taxon>Malpighiales</taxon>
        <taxon>Linaceae</taxon>
        <taxon>Linum</taxon>
    </lineage>
</organism>
<dbReference type="Proteomes" id="UP001154282">
    <property type="component" value="Unassembled WGS sequence"/>
</dbReference>
<keyword evidence="2" id="KW-1185">Reference proteome</keyword>
<evidence type="ECO:0000313" key="2">
    <source>
        <dbReference type="Proteomes" id="UP001154282"/>
    </source>
</evidence>
<sequence>MEMGWWGQGRTSGDSASRVSMVKREAQSPHLTTENRRFGLLFSNRLILPSSMVQKFVILGSRKLLDLECLSLKWAGQQNNKEGDSCFQIQVIFSGQRMIRRRRFKEESNEFLNGRKARASRASLRFAESLSRRDECFIGFFYFASEQKATVAAVGSRYLRR</sequence>
<reference evidence="1" key="1">
    <citation type="submission" date="2022-08" db="EMBL/GenBank/DDBJ databases">
        <authorList>
            <person name="Gutierrez-Valencia J."/>
        </authorList>
    </citation>
    <scope>NUCLEOTIDE SEQUENCE</scope>
</reference>
<accession>A0AAV0JRY7</accession>
<dbReference type="AlphaFoldDB" id="A0AAV0JRY7"/>
<name>A0AAV0JRY7_9ROSI</name>